<dbReference type="InterPro" id="IPR000277">
    <property type="entry name" value="Cys/Met-Metab_PyrdxlP-dep_enz"/>
</dbReference>
<dbReference type="NCBIfam" id="NF004627">
    <property type="entry name" value="PRK05968.1"/>
    <property type="match status" value="1"/>
</dbReference>
<dbReference type="PANTHER" id="PTHR11808">
    <property type="entry name" value="TRANS-SULFURATION ENZYME FAMILY MEMBER"/>
    <property type="match status" value="1"/>
</dbReference>
<dbReference type="EMBL" id="JAPJZH010000025">
    <property type="protein sequence ID" value="MDA4848560.1"/>
    <property type="molecule type" value="Genomic_DNA"/>
</dbReference>
<comment type="caution">
    <text evidence="4">The sequence shown here is derived from an EMBL/GenBank/DDBJ whole genome shotgun (WGS) entry which is preliminary data.</text>
</comment>
<evidence type="ECO:0000313" key="5">
    <source>
        <dbReference type="Proteomes" id="UP001148313"/>
    </source>
</evidence>
<dbReference type="Proteomes" id="UP001148313">
    <property type="component" value="Unassembled WGS sequence"/>
</dbReference>
<dbReference type="PANTHER" id="PTHR11808:SF80">
    <property type="entry name" value="CYSTATHIONINE GAMMA-LYASE"/>
    <property type="match status" value="1"/>
</dbReference>
<accession>A0ABT4VV34</accession>
<organism evidence="4 5">
    <name type="scientific">Hoeflea poritis</name>
    <dbReference type="NCBI Taxonomy" id="2993659"/>
    <lineage>
        <taxon>Bacteria</taxon>
        <taxon>Pseudomonadati</taxon>
        <taxon>Pseudomonadota</taxon>
        <taxon>Alphaproteobacteria</taxon>
        <taxon>Hyphomicrobiales</taxon>
        <taxon>Rhizobiaceae</taxon>
        <taxon>Hoeflea</taxon>
    </lineage>
</organism>
<keyword evidence="4" id="KW-0808">Transferase</keyword>
<dbReference type="RefSeq" id="WP_271092429.1">
    <property type="nucleotide sequence ID" value="NZ_JAPJZH010000025.1"/>
</dbReference>
<keyword evidence="2 3" id="KW-0663">Pyridoxal phosphate</keyword>
<dbReference type="InterPro" id="IPR015422">
    <property type="entry name" value="PyrdxlP-dep_Trfase_small"/>
</dbReference>
<dbReference type="PIRSF" id="PIRSF001434">
    <property type="entry name" value="CGS"/>
    <property type="match status" value="1"/>
</dbReference>
<comment type="cofactor">
    <cofactor evidence="1 3">
        <name>pyridoxal 5'-phosphate</name>
        <dbReference type="ChEBI" id="CHEBI:597326"/>
    </cofactor>
</comment>
<dbReference type="InterPro" id="IPR015421">
    <property type="entry name" value="PyrdxlP-dep_Trfase_major"/>
</dbReference>
<reference evidence="4" key="1">
    <citation type="submission" date="2022-11" db="EMBL/GenBank/DDBJ databases">
        <title>Hoeflea poritis sp. nov., isolated from scleractinian coral Porites lutea.</title>
        <authorList>
            <person name="Zhang G."/>
            <person name="Wei Q."/>
            <person name="Cai L."/>
        </authorList>
    </citation>
    <scope>NUCLEOTIDE SEQUENCE</scope>
    <source>
        <strain evidence="4">E7-10</strain>
    </source>
</reference>
<dbReference type="GO" id="GO:0016740">
    <property type="term" value="F:transferase activity"/>
    <property type="evidence" value="ECO:0007669"/>
    <property type="project" value="UniProtKB-KW"/>
</dbReference>
<dbReference type="SUPFAM" id="SSF53383">
    <property type="entry name" value="PLP-dependent transferases"/>
    <property type="match status" value="1"/>
</dbReference>
<gene>
    <name evidence="4" type="ORF">OOZ53_24595</name>
</gene>
<dbReference type="Pfam" id="PF01053">
    <property type="entry name" value="Cys_Met_Meta_PP"/>
    <property type="match status" value="1"/>
</dbReference>
<keyword evidence="5" id="KW-1185">Reference proteome</keyword>
<proteinExistence type="inferred from homology"/>
<evidence type="ECO:0000256" key="1">
    <source>
        <dbReference type="ARBA" id="ARBA00001933"/>
    </source>
</evidence>
<dbReference type="Gene3D" id="3.90.1150.10">
    <property type="entry name" value="Aspartate Aminotransferase, domain 1"/>
    <property type="match status" value="1"/>
</dbReference>
<sequence>MSDAQDIGTVLAAVLDDPYGSIAPPIAQSSLFAFDSYQAFEDRMAARSDQAMYTRVQNPTVAAFEGLMAQAEEGGAAVGFASGMAAISSTLLAFAKPGDRIACIEHVYPDTYRFMERMLRPFGVITEYHPPAAFEDDPDLLDGVRLAYLESPSSVVFQAMNLAKVAEHARRHGTLTITDNSWATPVFQRPLTLGIDIVLHSASKYISGHSDTVAGVVVSSQEHIAQIRDLTLSLLGAKLAPFEAFLLTRGLRTLAARMRQHQATANLFVDRLAALPQVRGVNSPGSNDVPGLAGRSGLMSVEFDETVDIPRFSDALRHFRLGVSWGGFESLILPARVGLAQAGEKNSMQKFGVSPNLVRLSLGLERAEDLWADFISALNESVT</sequence>
<evidence type="ECO:0000256" key="2">
    <source>
        <dbReference type="ARBA" id="ARBA00022898"/>
    </source>
</evidence>
<dbReference type="Gene3D" id="3.40.640.10">
    <property type="entry name" value="Type I PLP-dependent aspartate aminotransferase-like (Major domain)"/>
    <property type="match status" value="1"/>
</dbReference>
<protein>
    <submittedName>
        <fullName evidence="4">PLP-dependent transferase</fullName>
    </submittedName>
</protein>
<evidence type="ECO:0000313" key="4">
    <source>
        <dbReference type="EMBL" id="MDA4848560.1"/>
    </source>
</evidence>
<comment type="similarity">
    <text evidence="3">Belongs to the trans-sulfuration enzymes family.</text>
</comment>
<name>A0ABT4VV34_9HYPH</name>
<evidence type="ECO:0000256" key="3">
    <source>
        <dbReference type="RuleBase" id="RU362118"/>
    </source>
</evidence>
<dbReference type="InterPro" id="IPR015424">
    <property type="entry name" value="PyrdxlP-dep_Trfase"/>
</dbReference>